<proteinExistence type="predicted"/>
<evidence type="ECO:0000256" key="5">
    <source>
        <dbReference type="ARBA" id="ARBA00022741"/>
    </source>
</evidence>
<keyword evidence="3 11" id="KW-0812">Transmembrane</keyword>
<evidence type="ECO:0000256" key="7">
    <source>
        <dbReference type="ARBA" id="ARBA00022989"/>
    </source>
</evidence>
<dbReference type="SMART" id="SM00382">
    <property type="entry name" value="AAA"/>
    <property type="match status" value="3"/>
</dbReference>
<organism evidence="13 14">
    <name type="scientific">Corynebacterium felinum</name>
    <dbReference type="NCBI Taxonomy" id="131318"/>
    <lineage>
        <taxon>Bacteria</taxon>
        <taxon>Bacillati</taxon>
        <taxon>Actinomycetota</taxon>
        <taxon>Actinomycetes</taxon>
        <taxon>Mycobacteriales</taxon>
        <taxon>Corynebacteriaceae</taxon>
        <taxon>Corynebacterium</taxon>
    </lineage>
</organism>
<dbReference type="InterPro" id="IPR002543">
    <property type="entry name" value="FtsK_dom"/>
</dbReference>
<evidence type="ECO:0000256" key="8">
    <source>
        <dbReference type="ARBA" id="ARBA00023136"/>
    </source>
</evidence>
<dbReference type="PROSITE" id="PS50901">
    <property type="entry name" value="FTSK"/>
    <property type="match status" value="2"/>
</dbReference>
<evidence type="ECO:0000259" key="12">
    <source>
        <dbReference type="PROSITE" id="PS50901"/>
    </source>
</evidence>
<dbReference type="Proteomes" id="UP001183619">
    <property type="component" value="Unassembled WGS sequence"/>
</dbReference>
<dbReference type="RefSeq" id="WP_277103439.1">
    <property type="nucleotide sequence ID" value="NZ_BAAAJS010000079.1"/>
</dbReference>
<reference evidence="13 14" key="1">
    <citation type="submission" date="2023-07" db="EMBL/GenBank/DDBJ databases">
        <title>Sequencing the genomes of 1000 actinobacteria strains.</title>
        <authorList>
            <person name="Klenk H.-P."/>
        </authorList>
    </citation>
    <scope>NUCLEOTIDE SEQUENCE [LARGE SCALE GENOMIC DNA]</scope>
    <source>
        <strain evidence="13 14">DSM 44508</strain>
    </source>
</reference>
<feature type="domain" description="FtsK" evidence="12">
    <location>
        <begin position="853"/>
        <end position="1044"/>
    </location>
</feature>
<keyword evidence="14" id="KW-1185">Reference proteome</keyword>
<dbReference type="SUPFAM" id="SSF52540">
    <property type="entry name" value="P-loop containing nucleoside triphosphate hydrolases"/>
    <property type="match status" value="3"/>
</dbReference>
<feature type="binding site" evidence="9">
    <location>
        <begin position="871"/>
        <end position="878"/>
    </location>
    <ligand>
        <name>ATP</name>
        <dbReference type="ChEBI" id="CHEBI:30616"/>
    </ligand>
</feature>
<dbReference type="Gene3D" id="3.40.50.300">
    <property type="entry name" value="P-loop containing nucleotide triphosphate hydrolases"/>
    <property type="match status" value="3"/>
</dbReference>
<feature type="binding site" evidence="9">
    <location>
        <begin position="518"/>
        <end position="525"/>
    </location>
    <ligand>
        <name>ATP</name>
        <dbReference type="ChEBI" id="CHEBI:30616"/>
    </ligand>
</feature>
<keyword evidence="6 9" id="KW-0067">ATP-binding</keyword>
<evidence type="ECO:0000256" key="10">
    <source>
        <dbReference type="SAM" id="Coils"/>
    </source>
</evidence>
<feature type="transmembrane region" description="Helical" evidence="11">
    <location>
        <begin position="63"/>
        <end position="84"/>
    </location>
</feature>
<dbReference type="NCBIfam" id="TIGR03924">
    <property type="entry name" value="T7SS_EccC_a"/>
    <property type="match status" value="1"/>
</dbReference>
<name>A0ABU2B7J6_9CORY</name>
<keyword evidence="7 11" id="KW-1133">Transmembrane helix</keyword>
<dbReference type="InterPro" id="IPR003593">
    <property type="entry name" value="AAA+_ATPase"/>
</dbReference>
<keyword evidence="5 9" id="KW-0547">Nucleotide-binding</keyword>
<dbReference type="EMBL" id="JAVDYF010000001">
    <property type="protein sequence ID" value="MDR7354381.1"/>
    <property type="molecule type" value="Genomic_DNA"/>
</dbReference>
<evidence type="ECO:0000256" key="2">
    <source>
        <dbReference type="ARBA" id="ARBA00022475"/>
    </source>
</evidence>
<keyword evidence="2" id="KW-1003">Cell membrane</keyword>
<protein>
    <submittedName>
        <fullName evidence="13">S-DNA-T family DNA segregation ATPase FtsK/SpoIIIE</fullName>
    </submittedName>
</protein>
<dbReference type="Pfam" id="PF01580">
    <property type="entry name" value="FtsK_SpoIIIE"/>
    <property type="match status" value="3"/>
</dbReference>
<gene>
    <name evidence="13" type="ORF">J2S37_000919</name>
</gene>
<keyword evidence="4" id="KW-0677">Repeat</keyword>
<evidence type="ECO:0000313" key="14">
    <source>
        <dbReference type="Proteomes" id="UP001183619"/>
    </source>
</evidence>
<accession>A0ABU2B7J6</accession>
<dbReference type="PANTHER" id="PTHR22683:SF1">
    <property type="entry name" value="TYPE VII SECRETION SYSTEM PROTEIN ESSC"/>
    <property type="match status" value="1"/>
</dbReference>
<evidence type="ECO:0000256" key="4">
    <source>
        <dbReference type="ARBA" id="ARBA00022737"/>
    </source>
</evidence>
<dbReference type="InterPro" id="IPR027417">
    <property type="entry name" value="P-loop_NTPase"/>
</dbReference>
<evidence type="ECO:0000256" key="9">
    <source>
        <dbReference type="PROSITE-ProRule" id="PRU00289"/>
    </source>
</evidence>
<dbReference type="PANTHER" id="PTHR22683">
    <property type="entry name" value="SPORULATION PROTEIN RELATED"/>
    <property type="match status" value="1"/>
</dbReference>
<dbReference type="InterPro" id="IPR023836">
    <property type="entry name" value="EccCa-like_Actinobacteria"/>
</dbReference>
<evidence type="ECO:0000256" key="6">
    <source>
        <dbReference type="ARBA" id="ARBA00022840"/>
    </source>
</evidence>
<feature type="domain" description="FtsK" evidence="12">
    <location>
        <begin position="495"/>
        <end position="695"/>
    </location>
</feature>
<keyword evidence="8 11" id="KW-0472">Membrane</keyword>
<evidence type="ECO:0000256" key="3">
    <source>
        <dbReference type="ARBA" id="ARBA00022692"/>
    </source>
</evidence>
<dbReference type="NCBIfam" id="TIGR03925">
    <property type="entry name" value="T7SS_EccC_b"/>
    <property type="match status" value="1"/>
</dbReference>
<dbReference type="InterPro" id="IPR050206">
    <property type="entry name" value="FtsK/SpoIIIE/SftA"/>
</dbReference>
<dbReference type="InterPro" id="IPR023837">
    <property type="entry name" value="EccCb-like_Actinobacteria"/>
</dbReference>
<comment type="caution">
    <text evidence="13">The sequence shown here is derived from an EMBL/GenBank/DDBJ whole genome shotgun (WGS) entry which is preliminary data.</text>
</comment>
<sequence>MSTKIVHRPARLHAIISKQEPLRVAEVPTIRQRGQQANVITLLMPLVAGGGMVLMMFSSGNPIRMAIGCVMFVAVIFMAVGMFIRARTGSLKIAEQERERFLEHLAELEGEIRQLAVQQRREALSRHPQPAALTDVVRDPYRLWERRKGDEDFLIVRIGSGRGELARGVDVPPLSNPMLVPEPIAKAHLDRMLSRTLTIEQLPIAIPVRGCVSLVGDEQVCAQGVRALLSQIAVFHAPDDVRIHCALPLADSRIDADTPPESMFHALGLDARWALWFPHLLSEDLFDGPIGRRLVSYDEESAEVLLHQIDARAEALKERSRFKTTALDVPYLVIVVNMDSEHGRMIAQRLDTVSSLDAARLSVIATSSVQYNEPTRVDVRVLCEADGRIAVQLLDRGEVRTPTTGADGYVERLLYGGSTGTMDQVSPLLAETVARAVSPLRLHEDASPDAPLEQTIGLDTMLGVENFATFSIQEAWQPRAQADFLNVPFGLGADNEPISLDIKESAKQGMGPHGLCVGATGSGKSEVLRTLVLSQVICHSPEDLSLVLVDFKGGATFAGLEPLPHTAAIVDNLEDAQGLVDRLHDSILGEIQRRQRVLQAAGNLANVGEYAALRAEGKVTEPLPVLFVIIDEFGELLAAKPEFIELFVQIGRIGRSIGVHLLLATQRLEEGRLRGLESYLSYRIGLRTFSAQESRAALGCTDAHDLPPIPGSGFLKVDPDIFLRFKAAYVSGPYESAERAGQRELPPVPMPLELANTTEAWLQQRKSQHAAAIDARRASTVAQPTTLDLVVSRLAQAAPKTRQIWLPPLPTSIRVDQVLGAVTESSQQGLSAPSSGHLRISMGLKDQPLKQWQGPLLIDLSGTGGNMAILGAPQTGKTTALCTLITSAALTHRPSELNFYIIDMAGSTLNYLEELPHVGTVATRFDEDKLRRTIAEVGMFLKRREEIFNTYQIASVEQMRTMHAQHALPELACADLVLAVDGWSTLRKDYEELADAVTEIAQRGLSFGVHVIFLSGRWADFRLPLQAVIGTKLEFALNDPIDSAIGRKPAAALKEQPTGRALDADGLYSHIAQPTITTLSPQETVGAIANAWNGPTAPPVRMLPAHITLETIRNNHPQLTPADIVLGLRETTLSPAIMKTEEEHRHTIIIGDAKSGKTSCLRALAQQIIAGKKPGEVMFGIWDLKRGLLGTIPDPFIGGYAGTVPGCETLAKGIAAELERRLPGPSITIEQLRTRTWWQGPEIYLLIDNIDMMEGSANPLKILSKYFHQAADIGLHVIVTRRSTGMAKAGYDPVMQTLREAGATSILLSGDRQEGPIYPKVFLKPLPPGRAQWVDRSGRVEMVQIGYLADEHTYTGVLSPTNSGKT</sequence>
<evidence type="ECO:0000313" key="13">
    <source>
        <dbReference type="EMBL" id="MDR7354381.1"/>
    </source>
</evidence>
<evidence type="ECO:0000256" key="11">
    <source>
        <dbReference type="SAM" id="Phobius"/>
    </source>
</evidence>
<evidence type="ECO:0000256" key="1">
    <source>
        <dbReference type="ARBA" id="ARBA00004651"/>
    </source>
</evidence>
<feature type="coiled-coil region" evidence="10">
    <location>
        <begin position="91"/>
        <end position="118"/>
    </location>
</feature>
<keyword evidence="10" id="KW-0175">Coiled coil</keyword>
<comment type="subcellular location">
    <subcellularLocation>
        <location evidence="1">Cell membrane</location>
        <topology evidence="1">Multi-pass membrane protein</topology>
    </subcellularLocation>
</comment>